<gene>
    <name evidence="6" type="primary">ACTP1_5</name>
    <name evidence="6" type="ORF">N1851_028133</name>
</gene>
<dbReference type="InterPro" id="IPR009104">
    <property type="entry name" value="Anemon_actinoporin-like"/>
</dbReference>
<dbReference type="InterPro" id="IPR015926">
    <property type="entry name" value="Cytolysin/lectin"/>
</dbReference>
<dbReference type="SUPFAM" id="SSF63724">
    <property type="entry name" value="Cytolysin/lectin"/>
    <property type="match status" value="1"/>
</dbReference>
<dbReference type="InterPro" id="IPR050677">
    <property type="entry name" value="Actinoporin_PFT"/>
</dbReference>
<proteinExistence type="predicted"/>
<evidence type="ECO:0000256" key="5">
    <source>
        <dbReference type="ARBA" id="ARBA00023331"/>
    </source>
</evidence>
<dbReference type="GO" id="GO:0051715">
    <property type="term" value="P:cytolysis in another organism"/>
    <property type="evidence" value="ECO:0007669"/>
    <property type="project" value="InterPro"/>
</dbReference>
<reference evidence="6" key="1">
    <citation type="journal article" date="2023" name="Front. Mar. Sci.">
        <title>A new Merluccius polli reference genome to investigate the effects of global change in West African waters.</title>
        <authorList>
            <person name="Mateo J.L."/>
            <person name="Blanco-Fernandez C."/>
            <person name="Garcia-Vazquez E."/>
            <person name="Machado-Schiaffino G."/>
        </authorList>
    </citation>
    <scope>NUCLEOTIDE SEQUENCE</scope>
    <source>
        <strain evidence="6">C29</strain>
        <tissue evidence="6">Fin</tissue>
    </source>
</reference>
<evidence type="ECO:0000256" key="4">
    <source>
        <dbReference type="ARBA" id="ARBA00023298"/>
    </source>
</evidence>
<dbReference type="PANTHER" id="PTHR40388">
    <property type="entry name" value="BRYOPORIN"/>
    <property type="match status" value="1"/>
</dbReference>
<dbReference type="GO" id="GO:0006812">
    <property type="term" value="P:monoatomic cation transport"/>
    <property type="evidence" value="ECO:0007669"/>
    <property type="project" value="InterPro"/>
</dbReference>
<keyword evidence="3" id="KW-1052">Target cell membrane</keyword>
<evidence type="ECO:0000313" key="7">
    <source>
        <dbReference type="Proteomes" id="UP001174136"/>
    </source>
</evidence>
<dbReference type="GO" id="GO:0015267">
    <property type="term" value="F:channel activity"/>
    <property type="evidence" value="ECO:0007669"/>
    <property type="project" value="InterPro"/>
</dbReference>
<accession>A0AA47NSP9</accession>
<dbReference type="EMBL" id="JAOPHQ010005306">
    <property type="protein sequence ID" value="KAK0135980.1"/>
    <property type="molecule type" value="Genomic_DNA"/>
</dbReference>
<keyword evidence="7" id="KW-1185">Reference proteome</keyword>
<dbReference type="Proteomes" id="UP001174136">
    <property type="component" value="Unassembled WGS sequence"/>
</dbReference>
<dbReference type="GO" id="GO:0046931">
    <property type="term" value="P:pore complex assembly"/>
    <property type="evidence" value="ECO:0007669"/>
    <property type="project" value="InterPro"/>
</dbReference>
<sequence length="223" mass="24930">MTAIFQGVSDPLLTRSYVKTPTAPVCPRCLGEAGFARGCHFDVVIHQVYRSCLCECEGMGNTHRKCSVEIKNATKSYCLKNPRTHKISGGVATPLPTDIEVATTGKAGFTKTPWTATGAVGVFTYDLVNSGSETPWKIAVMFSVPYDFNLYDNWFAVGVFDSCTECDYDMYERMYYKTPCCFLREKARNGRRTFKHGDIVIEASMSDTITPHLKLTVEQIMHQ</sequence>
<keyword evidence="4" id="KW-1053">Target membrane</keyword>
<evidence type="ECO:0000256" key="2">
    <source>
        <dbReference type="ARBA" id="ARBA00004532"/>
    </source>
</evidence>
<dbReference type="GO" id="GO:0042151">
    <property type="term" value="C:nematocyst"/>
    <property type="evidence" value="ECO:0007669"/>
    <property type="project" value="UniProtKB-SubCell"/>
</dbReference>
<evidence type="ECO:0000256" key="3">
    <source>
        <dbReference type="ARBA" id="ARBA00022537"/>
    </source>
</evidence>
<dbReference type="GO" id="GO:0046930">
    <property type="term" value="C:pore complex"/>
    <property type="evidence" value="ECO:0007669"/>
    <property type="project" value="InterPro"/>
</dbReference>
<dbReference type="PANTHER" id="PTHR40388:SF2">
    <property type="entry name" value="ACTINOPORIN-LIKE PROTEIN"/>
    <property type="match status" value="1"/>
</dbReference>
<evidence type="ECO:0000256" key="1">
    <source>
        <dbReference type="ARBA" id="ARBA00004175"/>
    </source>
</evidence>
<dbReference type="Gene3D" id="2.60.270.20">
    <property type="entry name" value="Cytolysin/lectin"/>
    <property type="match status" value="1"/>
</dbReference>
<organism evidence="6 7">
    <name type="scientific">Merluccius polli</name>
    <name type="common">Benguela hake</name>
    <name type="synonym">Merluccius cadenati</name>
    <dbReference type="NCBI Taxonomy" id="89951"/>
    <lineage>
        <taxon>Eukaryota</taxon>
        <taxon>Metazoa</taxon>
        <taxon>Chordata</taxon>
        <taxon>Craniata</taxon>
        <taxon>Vertebrata</taxon>
        <taxon>Euteleostomi</taxon>
        <taxon>Actinopterygii</taxon>
        <taxon>Neopterygii</taxon>
        <taxon>Teleostei</taxon>
        <taxon>Neoteleostei</taxon>
        <taxon>Acanthomorphata</taxon>
        <taxon>Zeiogadaria</taxon>
        <taxon>Gadariae</taxon>
        <taxon>Gadiformes</taxon>
        <taxon>Gadoidei</taxon>
        <taxon>Merlucciidae</taxon>
        <taxon>Merluccius</taxon>
    </lineage>
</organism>
<name>A0AA47NSP9_MERPO</name>
<dbReference type="AlphaFoldDB" id="A0AA47NSP9"/>
<keyword evidence="5" id="KW-0166">Nematocyst</keyword>
<dbReference type="Pfam" id="PF06369">
    <property type="entry name" value="Anemone_cytotox"/>
    <property type="match status" value="1"/>
</dbReference>
<comment type="caution">
    <text evidence="6">The sequence shown here is derived from an EMBL/GenBank/DDBJ whole genome shotgun (WGS) entry which is preliminary data.</text>
</comment>
<dbReference type="GO" id="GO:0044218">
    <property type="term" value="C:other organism cell membrane"/>
    <property type="evidence" value="ECO:0007669"/>
    <property type="project" value="UniProtKB-KW"/>
</dbReference>
<protein>
    <submittedName>
        <fullName evidence="6">DELTA-actitoxin-Aas1a</fullName>
    </submittedName>
</protein>
<evidence type="ECO:0000313" key="6">
    <source>
        <dbReference type="EMBL" id="KAK0135980.1"/>
    </source>
</evidence>
<comment type="subcellular location">
    <subcellularLocation>
        <location evidence="2">Nematocyst</location>
    </subcellularLocation>
    <subcellularLocation>
        <location evidence="1">Target cell membrane</location>
    </subcellularLocation>
</comment>
<keyword evidence="4" id="KW-0472">Membrane</keyword>